<organism evidence="1 2">
    <name type="scientific">Pararge aegeria aegeria</name>
    <dbReference type="NCBI Taxonomy" id="348720"/>
    <lineage>
        <taxon>Eukaryota</taxon>
        <taxon>Metazoa</taxon>
        <taxon>Ecdysozoa</taxon>
        <taxon>Arthropoda</taxon>
        <taxon>Hexapoda</taxon>
        <taxon>Insecta</taxon>
        <taxon>Pterygota</taxon>
        <taxon>Neoptera</taxon>
        <taxon>Endopterygota</taxon>
        <taxon>Lepidoptera</taxon>
        <taxon>Glossata</taxon>
        <taxon>Ditrysia</taxon>
        <taxon>Papilionoidea</taxon>
        <taxon>Nymphalidae</taxon>
        <taxon>Satyrinae</taxon>
        <taxon>Satyrini</taxon>
        <taxon>Parargina</taxon>
        <taxon>Pararge</taxon>
    </lineage>
</organism>
<dbReference type="EMBL" id="CAKXAJ010026233">
    <property type="protein sequence ID" value="CAH2263537.1"/>
    <property type="molecule type" value="Genomic_DNA"/>
</dbReference>
<name>A0A8S4SCQ1_9NEOP</name>
<keyword evidence="2" id="KW-1185">Reference proteome</keyword>
<evidence type="ECO:0000313" key="2">
    <source>
        <dbReference type="Proteomes" id="UP000838756"/>
    </source>
</evidence>
<protein>
    <submittedName>
        <fullName evidence="1">Jg10890 protein</fullName>
    </submittedName>
</protein>
<comment type="caution">
    <text evidence="1">The sequence shown here is derived from an EMBL/GenBank/DDBJ whole genome shotgun (WGS) entry which is preliminary data.</text>
</comment>
<proteinExistence type="predicted"/>
<accession>A0A8S4SCQ1</accession>
<dbReference type="Proteomes" id="UP000838756">
    <property type="component" value="Unassembled WGS sequence"/>
</dbReference>
<sequence>HRKRSVRSCL</sequence>
<gene>
    <name evidence="1" type="primary">jg10890</name>
    <name evidence="1" type="ORF">PAEG_LOCUS24385</name>
</gene>
<evidence type="ECO:0000313" key="1">
    <source>
        <dbReference type="EMBL" id="CAH2263537.1"/>
    </source>
</evidence>
<feature type="non-terminal residue" evidence="1">
    <location>
        <position position="1"/>
    </location>
</feature>
<reference evidence="1" key="1">
    <citation type="submission" date="2022-03" db="EMBL/GenBank/DDBJ databases">
        <authorList>
            <person name="Lindestad O."/>
        </authorList>
    </citation>
    <scope>NUCLEOTIDE SEQUENCE</scope>
</reference>